<keyword evidence="3" id="KW-0479">Metal-binding</keyword>
<keyword evidence="6" id="KW-0186">Copper</keyword>
<dbReference type="EMBL" id="CM008051">
    <property type="protein sequence ID" value="PAN33961.1"/>
    <property type="molecule type" value="Genomic_DNA"/>
</dbReference>
<evidence type="ECO:0000256" key="6">
    <source>
        <dbReference type="ARBA" id="ARBA00023008"/>
    </source>
</evidence>
<dbReference type="PRINTS" id="PR00092">
    <property type="entry name" value="TYROSINASE"/>
</dbReference>
<dbReference type="GO" id="GO:0046872">
    <property type="term" value="F:metal ion binding"/>
    <property type="evidence" value="ECO:0007669"/>
    <property type="project" value="UniProtKB-KW"/>
</dbReference>
<name>A0A2S3I0S5_9POAL</name>
<dbReference type="InterPro" id="IPR002227">
    <property type="entry name" value="Tyrosinase_Cu-bd"/>
</dbReference>
<evidence type="ECO:0000256" key="1">
    <source>
        <dbReference type="ARBA" id="ARBA00001973"/>
    </source>
</evidence>
<evidence type="ECO:0000313" key="10">
    <source>
        <dbReference type="EMBL" id="PAN33961.1"/>
    </source>
</evidence>
<evidence type="ECO:0000256" key="5">
    <source>
        <dbReference type="ARBA" id="ARBA00023002"/>
    </source>
</evidence>
<gene>
    <name evidence="10" type="ORF">PAHAL_6G060400</name>
</gene>
<evidence type="ECO:0000256" key="7">
    <source>
        <dbReference type="ARBA" id="ARBA00023157"/>
    </source>
</evidence>
<feature type="domain" description="Tyrosinase copper-binding" evidence="9">
    <location>
        <begin position="365"/>
        <end position="376"/>
    </location>
</feature>
<organism evidence="10">
    <name type="scientific">Panicum hallii</name>
    <dbReference type="NCBI Taxonomy" id="206008"/>
    <lineage>
        <taxon>Eukaryota</taxon>
        <taxon>Viridiplantae</taxon>
        <taxon>Streptophyta</taxon>
        <taxon>Embryophyta</taxon>
        <taxon>Tracheophyta</taxon>
        <taxon>Spermatophyta</taxon>
        <taxon>Magnoliopsida</taxon>
        <taxon>Liliopsida</taxon>
        <taxon>Poales</taxon>
        <taxon>Poaceae</taxon>
        <taxon>PACMAD clade</taxon>
        <taxon>Panicoideae</taxon>
        <taxon>Panicodae</taxon>
        <taxon>Paniceae</taxon>
        <taxon>Panicinae</taxon>
        <taxon>Panicum</taxon>
        <taxon>Panicum sect. Panicum</taxon>
    </lineage>
</organism>
<evidence type="ECO:0000256" key="2">
    <source>
        <dbReference type="ARBA" id="ARBA00009928"/>
    </source>
</evidence>
<proteinExistence type="inferred from homology"/>
<comment type="similarity">
    <text evidence="2">Belongs to the tyrosinase family.</text>
</comment>
<keyword evidence="4" id="KW-0883">Thioether bond</keyword>
<sequence>MATPSARASCPLLLLPSPPPACPSMLATKRTQRRRRILSCRAAVRFDRRDVLAGLTGVAAGELGAHPGLAAAEDASVVSCPRGETVTDKLLACQEAGQKPCPPTPAATAAAVDFTPPTSPMRVRQPAHLADAETVKKYRQALAAMRALPDSDPRSFASQAAIHQAYCDGHYRYGGPAAASKDDAPFDVHFSWIFAPWHRMYIYFYERILGGLIGDDAFALPYWNWDAPAGMAMPAIFKDAGSPLYDANRDPAHLGAYVNLDILNAGDTVIPFDPQAVQNNQVVQNNLCTLYVQMMRNKKAQDFLGDKFCAEYPSTVSSGTSGSLESMAHTSVHIWTGDPGSSTVGNDGQEHTGADMGFLGTAGRDPVFYSHHANVDRLWHLWATKLGRSNFDDPEWLDTSFVFYDEKPQLVRVRVRDVLDAAALRYSYDDREPLRWMDARPTPLLPKGTAAAATTRRSLLRGAAPAPAFPLTLTPGQSVEVPSVPMPPRAQKTPAAGGGTQPDTVLVFDHIEFEPGRSGKFDVVINVPPEQAAAAGPRYSEYAGSFATLPRGGNRSGETVVVALVLPLDEVLADIGVGEEDGAVNVVIVPRTQGIKIIRPPRIEIRER</sequence>
<keyword evidence="5" id="KW-0560">Oxidoreductase</keyword>
<evidence type="ECO:0000256" key="8">
    <source>
        <dbReference type="SAM" id="MobiDB-lite"/>
    </source>
</evidence>
<protein>
    <recommendedName>
        <fullName evidence="9">Tyrosinase copper-binding domain-containing protein</fullName>
    </recommendedName>
</protein>
<dbReference type="InterPro" id="IPR008922">
    <property type="entry name" value="Di-copper_centre_dom_sf"/>
</dbReference>
<accession>A0A2S3I0S5</accession>
<dbReference type="Pfam" id="PF12143">
    <property type="entry name" value="PPO1_KFDV"/>
    <property type="match status" value="1"/>
</dbReference>
<dbReference type="Gene3D" id="1.10.1280.10">
    <property type="entry name" value="Di-copper center containing domain from catechol oxidase"/>
    <property type="match status" value="1"/>
</dbReference>
<evidence type="ECO:0000256" key="4">
    <source>
        <dbReference type="ARBA" id="ARBA00022784"/>
    </source>
</evidence>
<dbReference type="Proteomes" id="UP000243499">
    <property type="component" value="Chromosome 6"/>
</dbReference>
<evidence type="ECO:0000259" key="9">
    <source>
        <dbReference type="PROSITE" id="PS00498"/>
    </source>
</evidence>
<dbReference type="SUPFAM" id="SSF48056">
    <property type="entry name" value="Di-copper centre-containing domain"/>
    <property type="match status" value="1"/>
</dbReference>
<keyword evidence="7" id="KW-1015">Disulfide bond</keyword>
<comment type="cofactor">
    <cofactor evidence="1">
        <name>Cu(2+)</name>
        <dbReference type="ChEBI" id="CHEBI:29036"/>
    </cofactor>
</comment>
<dbReference type="AlphaFoldDB" id="A0A2S3I0S5"/>
<dbReference type="InterPro" id="IPR013788">
    <property type="entry name" value="Hemocyanin/hexamerin"/>
</dbReference>
<dbReference type="PROSITE" id="PS00498">
    <property type="entry name" value="TYROSINASE_2"/>
    <property type="match status" value="1"/>
</dbReference>
<dbReference type="InterPro" id="IPR022740">
    <property type="entry name" value="Polyphenol_oxidase_C"/>
</dbReference>
<dbReference type="PANTHER" id="PTHR11474:SF117">
    <property type="entry name" value="POLYPHENOL OXIDASE CHLOROPLASTIC"/>
    <property type="match status" value="1"/>
</dbReference>
<evidence type="ECO:0000256" key="3">
    <source>
        <dbReference type="ARBA" id="ARBA00022723"/>
    </source>
</evidence>
<reference evidence="10" key="1">
    <citation type="submission" date="2018-04" db="EMBL/GenBank/DDBJ databases">
        <title>WGS assembly of Panicum hallii.</title>
        <authorList>
            <person name="Lovell J."/>
            <person name="Jenkins J."/>
            <person name="Lowry D."/>
            <person name="Mamidi S."/>
            <person name="Sreedasyam A."/>
            <person name="Weng X."/>
            <person name="Barry K."/>
            <person name="Bonette J."/>
            <person name="Campitelli B."/>
            <person name="Daum C."/>
            <person name="Gordon S."/>
            <person name="Gould B."/>
            <person name="Lipzen A."/>
            <person name="Macqueen A."/>
            <person name="Palacio-Mejia J."/>
            <person name="Plott C."/>
            <person name="Shakirov E."/>
            <person name="Shu S."/>
            <person name="Yoshinaga Y."/>
            <person name="Zane M."/>
            <person name="Rokhsar D."/>
            <person name="Grimwood J."/>
            <person name="Schmutz J."/>
            <person name="Juenger T."/>
        </authorList>
    </citation>
    <scope>NUCLEOTIDE SEQUENCE [LARGE SCALE GENOMIC DNA]</scope>
    <source>
        <strain evidence="10">FIL2</strain>
    </source>
</reference>
<dbReference type="Gramene" id="PAN33961">
    <property type="protein sequence ID" value="PAN33961"/>
    <property type="gene ID" value="PAHAL_6G060400"/>
</dbReference>
<dbReference type="InterPro" id="IPR050316">
    <property type="entry name" value="Tyrosinase/Hemocyanin"/>
</dbReference>
<dbReference type="GO" id="GO:0004097">
    <property type="term" value="F:catechol oxidase activity"/>
    <property type="evidence" value="ECO:0007669"/>
    <property type="project" value="InterPro"/>
</dbReference>
<dbReference type="PANTHER" id="PTHR11474">
    <property type="entry name" value="TYROSINASE FAMILY MEMBER"/>
    <property type="match status" value="1"/>
</dbReference>
<dbReference type="Pfam" id="PF00264">
    <property type="entry name" value="Tyrosinase"/>
    <property type="match status" value="1"/>
</dbReference>
<dbReference type="InterPro" id="IPR022739">
    <property type="entry name" value="Polyphenol_oxidase_cen"/>
</dbReference>
<feature type="region of interest" description="Disordered" evidence="8">
    <location>
        <begin position="471"/>
        <end position="501"/>
    </location>
</feature>
<dbReference type="PROSITE" id="PS00210">
    <property type="entry name" value="HEMOCYANIN_2"/>
    <property type="match status" value="1"/>
</dbReference>
<dbReference type="Pfam" id="PF12142">
    <property type="entry name" value="PPO1_DWL"/>
    <property type="match status" value="1"/>
</dbReference>